<keyword evidence="1" id="KW-0472">Membrane</keyword>
<dbReference type="Proteomes" id="UP000262969">
    <property type="component" value="Unassembled WGS sequence"/>
</dbReference>
<comment type="caution">
    <text evidence="2">The sequence shown here is derived from an EMBL/GenBank/DDBJ whole genome shotgun (WGS) entry which is preliminary data.</text>
</comment>
<evidence type="ECO:0000313" key="3">
    <source>
        <dbReference type="Proteomes" id="UP000262969"/>
    </source>
</evidence>
<feature type="transmembrane region" description="Helical" evidence="1">
    <location>
        <begin position="12"/>
        <end position="29"/>
    </location>
</feature>
<reference evidence="2 3" key="1">
    <citation type="journal article" date="2018" name="Nat. Biotechnol.">
        <title>A standardized bacterial taxonomy based on genome phylogeny substantially revises the tree of life.</title>
        <authorList>
            <person name="Parks D.H."/>
            <person name="Chuvochina M."/>
            <person name="Waite D.W."/>
            <person name="Rinke C."/>
            <person name="Skarshewski A."/>
            <person name="Chaumeil P.A."/>
            <person name="Hugenholtz P."/>
        </authorList>
    </citation>
    <scope>NUCLEOTIDE SEQUENCE [LARGE SCALE GENOMIC DNA]</scope>
    <source>
        <strain evidence="2">UBA11728</strain>
    </source>
</reference>
<gene>
    <name evidence="2" type="ORF">DHW61_10000</name>
</gene>
<keyword evidence="1" id="KW-1133">Transmembrane helix</keyword>
<proteinExistence type="predicted"/>
<protein>
    <recommendedName>
        <fullName evidence="4">YhhN family protein</fullName>
    </recommendedName>
</protein>
<feature type="transmembrane region" description="Helical" evidence="1">
    <location>
        <begin position="229"/>
        <end position="249"/>
    </location>
</feature>
<evidence type="ECO:0000313" key="2">
    <source>
        <dbReference type="EMBL" id="HCL02724.1"/>
    </source>
</evidence>
<feature type="transmembrane region" description="Helical" evidence="1">
    <location>
        <begin position="35"/>
        <end position="54"/>
    </location>
</feature>
<organism evidence="2 3">
    <name type="scientific">Lachnoclostridium phytofermentans</name>
    <dbReference type="NCBI Taxonomy" id="66219"/>
    <lineage>
        <taxon>Bacteria</taxon>
        <taxon>Bacillati</taxon>
        <taxon>Bacillota</taxon>
        <taxon>Clostridia</taxon>
        <taxon>Lachnospirales</taxon>
        <taxon>Lachnospiraceae</taxon>
    </lineage>
</organism>
<sequence>MNYRLGNRISKSIVCILGILYVAFLALDFFGGPVIVSSILKFTSIVLCFVLTVVRTLCYQAIADRILLNVAFVFTVIADVFLLFTTEFQYGVIAFCIVQLIYFYRMFSLSRYSLRMENRVHRRRQEKGFLNFLIHLATRVFISALIIVVLQFNGFVLDTLLLVSVFYIVNFVSNLIFLIHLYPKKHYMNGQIRYDLFLLGMILFFLCDIQVGLYNLSLYLSNESKVLDVLVQISGIGMWACYLPGQVAISMSDAKYNRSTRGSFI</sequence>
<evidence type="ECO:0008006" key="4">
    <source>
        <dbReference type="Google" id="ProtNLM"/>
    </source>
</evidence>
<feature type="transmembrane region" description="Helical" evidence="1">
    <location>
        <begin position="194"/>
        <end position="217"/>
    </location>
</feature>
<keyword evidence="1" id="KW-0812">Transmembrane</keyword>
<dbReference type="AlphaFoldDB" id="A0A3D2X752"/>
<feature type="transmembrane region" description="Helical" evidence="1">
    <location>
        <begin position="90"/>
        <end position="107"/>
    </location>
</feature>
<dbReference type="EMBL" id="DPVV01000330">
    <property type="protein sequence ID" value="HCL02724.1"/>
    <property type="molecule type" value="Genomic_DNA"/>
</dbReference>
<feature type="transmembrane region" description="Helical" evidence="1">
    <location>
        <begin position="159"/>
        <end position="182"/>
    </location>
</feature>
<feature type="transmembrane region" description="Helical" evidence="1">
    <location>
        <begin position="66"/>
        <end position="84"/>
    </location>
</feature>
<name>A0A3D2X752_9FIRM</name>
<evidence type="ECO:0000256" key="1">
    <source>
        <dbReference type="SAM" id="Phobius"/>
    </source>
</evidence>
<accession>A0A3D2X752</accession>
<feature type="transmembrane region" description="Helical" evidence="1">
    <location>
        <begin position="128"/>
        <end position="153"/>
    </location>
</feature>